<keyword evidence="1" id="KW-1185">Reference proteome</keyword>
<dbReference type="AlphaFoldDB" id="A0A914HW63"/>
<accession>A0A914HW63</accession>
<dbReference type="WBParaSite" id="Gr19_v10_g4715.t2">
    <property type="protein sequence ID" value="Gr19_v10_g4715.t2"/>
    <property type="gene ID" value="Gr19_v10_g4715"/>
</dbReference>
<proteinExistence type="predicted"/>
<dbReference type="Proteomes" id="UP000887572">
    <property type="component" value="Unplaced"/>
</dbReference>
<evidence type="ECO:0000313" key="2">
    <source>
        <dbReference type="WBParaSite" id="Gr19_v10_g4715.t2"/>
    </source>
</evidence>
<reference evidence="2" key="1">
    <citation type="submission" date="2022-11" db="UniProtKB">
        <authorList>
            <consortium name="WormBaseParasite"/>
        </authorList>
    </citation>
    <scope>IDENTIFICATION</scope>
</reference>
<name>A0A914HW63_GLORO</name>
<sequence>MSADTMHDEEFVFEVSQTRRGILTYTDSQYPLNPQKDGAINEQVKGLAFTEGFLEVISDLSPGFPNRSLVLARSLAHCSASSTKRTRNSTTLSRTAQRLRACWSNVHFPMNFRGTTTTTSVFQNVGVKICQKNGVGVALNDQLQHEFICEGSAGAKF</sequence>
<evidence type="ECO:0000313" key="1">
    <source>
        <dbReference type="Proteomes" id="UP000887572"/>
    </source>
</evidence>
<protein>
    <submittedName>
        <fullName evidence="2">Uncharacterized protein</fullName>
    </submittedName>
</protein>
<organism evidence="1 2">
    <name type="scientific">Globodera rostochiensis</name>
    <name type="common">Golden nematode worm</name>
    <name type="synonym">Heterodera rostochiensis</name>
    <dbReference type="NCBI Taxonomy" id="31243"/>
    <lineage>
        <taxon>Eukaryota</taxon>
        <taxon>Metazoa</taxon>
        <taxon>Ecdysozoa</taxon>
        <taxon>Nematoda</taxon>
        <taxon>Chromadorea</taxon>
        <taxon>Rhabditida</taxon>
        <taxon>Tylenchina</taxon>
        <taxon>Tylenchomorpha</taxon>
        <taxon>Tylenchoidea</taxon>
        <taxon>Heteroderidae</taxon>
        <taxon>Heteroderinae</taxon>
        <taxon>Globodera</taxon>
    </lineage>
</organism>